<evidence type="ECO:0000256" key="2">
    <source>
        <dbReference type="SAM" id="SignalP"/>
    </source>
</evidence>
<keyword evidence="4" id="KW-1185">Reference proteome</keyword>
<dbReference type="Proteomes" id="UP001487740">
    <property type="component" value="Unassembled WGS sequence"/>
</dbReference>
<evidence type="ECO:0000256" key="1">
    <source>
        <dbReference type="ARBA" id="ARBA00009817"/>
    </source>
</evidence>
<dbReference type="PANTHER" id="PTHR11220:SF1">
    <property type="entry name" value="HEME-BINDING PROTEIN 2"/>
    <property type="match status" value="1"/>
</dbReference>
<keyword evidence="2" id="KW-0732">Signal</keyword>
<dbReference type="InterPro" id="IPR006917">
    <property type="entry name" value="SOUL_heme-bd"/>
</dbReference>
<dbReference type="PANTHER" id="PTHR11220">
    <property type="entry name" value="HEME-BINDING PROTEIN-RELATED"/>
    <property type="match status" value="1"/>
</dbReference>
<comment type="similarity">
    <text evidence="1">Belongs to the HEBP family.</text>
</comment>
<feature type="signal peptide" evidence="2">
    <location>
        <begin position="1"/>
        <end position="27"/>
    </location>
</feature>
<dbReference type="Gene3D" id="3.20.80.10">
    <property type="entry name" value="Regulatory factor, effector binding domain"/>
    <property type="match status" value="1"/>
</dbReference>
<proteinExistence type="inferred from homology"/>
<dbReference type="EMBL" id="JARAKH010000036">
    <property type="protein sequence ID" value="KAK8383884.1"/>
    <property type="molecule type" value="Genomic_DNA"/>
</dbReference>
<protein>
    <submittedName>
        <fullName evidence="3">Uncharacterized protein</fullName>
    </submittedName>
</protein>
<reference evidence="3 4" key="1">
    <citation type="submission" date="2023-03" db="EMBL/GenBank/DDBJ databases">
        <title>High-quality genome of Scylla paramamosain provides insights in environmental adaptation.</title>
        <authorList>
            <person name="Zhang L."/>
        </authorList>
    </citation>
    <scope>NUCLEOTIDE SEQUENCE [LARGE SCALE GENOMIC DNA]</scope>
    <source>
        <strain evidence="3">LZ_2023a</strain>
        <tissue evidence="3">Muscle</tissue>
    </source>
</reference>
<name>A0AAW0TAR3_SCYPA</name>
<dbReference type="SUPFAM" id="SSF55136">
    <property type="entry name" value="Probable bacterial effector-binding domain"/>
    <property type="match status" value="1"/>
</dbReference>
<evidence type="ECO:0000313" key="4">
    <source>
        <dbReference type="Proteomes" id="UP001487740"/>
    </source>
</evidence>
<dbReference type="Pfam" id="PF04832">
    <property type="entry name" value="SOUL"/>
    <property type="match status" value="1"/>
</dbReference>
<comment type="caution">
    <text evidence="3">The sequence shown here is derived from an EMBL/GenBank/DDBJ whole genome shotgun (WGS) entry which is preliminary data.</text>
</comment>
<sequence>MMMSTKMMTMVMVVMVVAILQPPLTSAANIFTAFTRGFERQEEIQTLALNKGRGWESREVPSKVWVCTGQQRSASDGQITSAEQMRAFLRLFAYLNGRNSKDQELPMGKPVSIEVKTAADGSRELNACFFLPERIQADPPTPTDPLVFLSQRPTLTIFTRKFGGFASDEETWMTEAQGLKGVLTAEGIDTRGDLQYWNAYDPPHKFWSRRNEVWLVKPDEEQA</sequence>
<dbReference type="EMBL" id="JARAKH010000036">
    <property type="protein sequence ID" value="KAK8383885.1"/>
    <property type="molecule type" value="Genomic_DNA"/>
</dbReference>
<dbReference type="FunFam" id="3.20.80.10:FF:000002">
    <property type="entry name" value="Heme-binding protein 2"/>
    <property type="match status" value="1"/>
</dbReference>
<evidence type="ECO:0000313" key="3">
    <source>
        <dbReference type="EMBL" id="KAK8383886.1"/>
    </source>
</evidence>
<dbReference type="AlphaFoldDB" id="A0AAW0TAR3"/>
<accession>A0AAW0TAR3</accession>
<feature type="chain" id="PRO_5044717003" evidence="2">
    <location>
        <begin position="28"/>
        <end position="223"/>
    </location>
</feature>
<organism evidence="3 4">
    <name type="scientific">Scylla paramamosain</name>
    <name type="common">Mud crab</name>
    <dbReference type="NCBI Taxonomy" id="85552"/>
    <lineage>
        <taxon>Eukaryota</taxon>
        <taxon>Metazoa</taxon>
        <taxon>Ecdysozoa</taxon>
        <taxon>Arthropoda</taxon>
        <taxon>Crustacea</taxon>
        <taxon>Multicrustacea</taxon>
        <taxon>Malacostraca</taxon>
        <taxon>Eumalacostraca</taxon>
        <taxon>Eucarida</taxon>
        <taxon>Decapoda</taxon>
        <taxon>Pleocyemata</taxon>
        <taxon>Brachyura</taxon>
        <taxon>Eubrachyura</taxon>
        <taxon>Portunoidea</taxon>
        <taxon>Portunidae</taxon>
        <taxon>Portuninae</taxon>
        <taxon>Scylla</taxon>
    </lineage>
</organism>
<dbReference type="InterPro" id="IPR011256">
    <property type="entry name" value="Reg_factor_effector_dom_sf"/>
</dbReference>
<gene>
    <name evidence="3" type="ORF">O3P69_015972</name>
</gene>
<dbReference type="EMBL" id="JARAKH010000036">
    <property type="protein sequence ID" value="KAK8383886.1"/>
    <property type="molecule type" value="Genomic_DNA"/>
</dbReference>